<feature type="transmembrane region" description="Helical" evidence="1">
    <location>
        <begin position="36"/>
        <end position="57"/>
    </location>
</feature>
<evidence type="ECO:0000256" key="1">
    <source>
        <dbReference type="SAM" id="Phobius"/>
    </source>
</evidence>
<dbReference type="Proteomes" id="UP000325030">
    <property type="component" value="Chromosome"/>
</dbReference>
<evidence type="ECO:0008006" key="6">
    <source>
        <dbReference type="Google" id="ProtNLM"/>
    </source>
</evidence>
<reference evidence="3 4" key="2">
    <citation type="journal article" date="2020" name="Int. J. Syst. Evol. Microbiol.">
        <title>Sulfuracidifex tepidarius gen. nov., sp. nov. and transfer of Sulfolobus metallicus Huber and Stetter 1992 to the genus Sulfuracidifex as Sulfuracidifex metallicus comb. nov.</title>
        <authorList>
            <person name="Itoh T."/>
            <person name="Miura T."/>
            <person name="Sakai H.D."/>
            <person name="Kato S."/>
            <person name="Ohkuma M."/>
            <person name="Takashina T."/>
        </authorList>
    </citation>
    <scope>NUCLEOTIDE SEQUENCE</scope>
    <source>
        <strain evidence="2 4">IC-006</strain>
        <strain evidence="3">IC-007</strain>
    </source>
</reference>
<keyword evidence="4" id="KW-1185">Reference proteome</keyword>
<dbReference type="EMBL" id="AP018930">
    <property type="protein sequence ID" value="BBG27600.1"/>
    <property type="molecule type" value="Genomic_DNA"/>
</dbReference>
<keyword evidence="1" id="KW-1133">Transmembrane helix</keyword>
<dbReference type="KEGG" id="step:IC006_2150"/>
<dbReference type="InterPro" id="IPR009844">
    <property type="entry name" value="DUF1404"/>
</dbReference>
<dbReference type="OrthoDB" id="43770at2157"/>
<feature type="transmembrane region" description="Helical" evidence="1">
    <location>
        <begin position="160"/>
        <end position="182"/>
    </location>
</feature>
<dbReference type="EMBL" id="AP018929">
    <property type="protein sequence ID" value="BBG24816.1"/>
    <property type="molecule type" value="Genomic_DNA"/>
</dbReference>
<dbReference type="RefSeq" id="WP_054846235.1">
    <property type="nucleotide sequence ID" value="NZ_AP018929.1"/>
</dbReference>
<sequence>MKEVTHNNKNRTTFNLVALSLIALTMNPLTEGMETVHEWLFMASHYVLVIAGFLMAFRWLKGSLLFIVPATSLLVFWHVPLFYALAGSDLAFRLACDVSMIASGILIGISSSSMSTLTWLTLFVTWMSADTFFSIVLLLQVPAYSNVAFPFSPFTPSQEVTTAVAMWVFMSGIIAVVLGNFLRKLIF</sequence>
<feature type="transmembrane region" description="Helical" evidence="1">
    <location>
        <begin position="64"/>
        <end position="84"/>
    </location>
</feature>
<evidence type="ECO:0000313" key="3">
    <source>
        <dbReference type="EMBL" id="BBG27600.1"/>
    </source>
</evidence>
<feature type="transmembrane region" description="Helical" evidence="1">
    <location>
        <begin position="12"/>
        <end position="30"/>
    </location>
</feature>
<keyword evidence="1" id="KW-0472">Membrane</keyword>
<dbReference type="GeneID" id="41718481"/>
<evidence type="ECO:0000313" key="2">
    <source>
        <dbReference type="EMBL" id="BBG24816.1"/>
    </source>
</evidence>
<evidence type="ECO:0000313" key="4">
    <source>
        <dbReference type="Proteomes" id="UP000322983"/>
    </source>
</evidence>
<gene>
    <name evidence="2" type="ORF">IC006_2150</name>
    <name evidence="3" type="ORF">IC007_2154</name>
</gene>
<proteinExistence type="predicted"/>
<protein>
    <recommendedName>
        <fullName evidence="6">DUF1404 domain-containing protein</fullName>
    </recommendedName>
</protein>
<dbReference type="AlphaFoldDB" id="A0A510E6G1"/>
<keyword evidence="1" id="KW-0812">Transmembrane</keyword>
<evidence type="ECO:0000313" key="5">
    <source>
        <dbReference type="Proteomes" id="UP000325030"/>
    </source>
</evidence>
<name>A0A510E6G1_9CREN</name>
<accession>A0A510DX60</accession>
<dbReference type="Proteomes" id="UP000322983">
    <property type="component" value="Chromosome"/>
</dbReference>
<accession>A0A510E6G1</accession>
<dbReference type="Pfam" id="PF07185">
    <property type="entry name" value="DUF1404"/>
    <property type="match status" value="1"/>
</dbReference>
<dbReference type="STRING" id="1294262.GCA_001316085_02129"/>
<reference evidence="5" key="1">
    <citation type="submission" date="2018-09" db="EMBL/GenBank/DDBJ databases">
        <title>Complete Genome Sequencing of Sulfolobus sp. JCM 16834.</title>
        <authorList>
            <person name="Kato S."/>
            <person name="Itoh T."/>
            <person name="Ohkuma M."/>
        </authorList>
    </citation>
    <scope>NUCLEOTIDE SEQUENCE [LARGE SCALE GENOMIC DNA]</scope>
    <source>
        <strain evidence="5">IC-007</strain>
    </source>
</reference>
<organism evidence="3 5">
    <name type="scientific">Sulfuracidifex tepidarius</name>
    <dbReference type="NCBI Taxonomy" id="1294262"/>
    <lineage>
        <taxon>Archaea</taxon>
        <taxon>Thermoproteota</taxon>
        <taxon>Thermoprotei</taxon>
        <taxon>Sulfolobales</taxon>
        <taxon>Sulfolobaceae</taxon>
        <taxon>Sulfuracidifex</taxon>
    </lineage>
</organism>